<dbReference type="RefSeq" id="WP_008581838.1">
    <property type="nucleotide sequence ID" value="NZ_CP007035.1"/>
</dbReference>
<protein>
    <submittedName>
        <fullName evidence="1">Uncharacterized protein</fullName>
    </submittedName>
</protein>
<dbReference type="Proteomes" id="UP000003586">
    <property type="component" value="Chromosome"/>
</dbReference>
<dbReference type="AlphaFoldDB" id="W0F220"/>
<dbReference type="HOGENOM" id="CLU_3155364_0_0_10"/>
<proteinExistence type="predicted"/>
<organism evidence="1 2">
    <name type="scientific">Niabella soli DSM 19437</name>
    <dbReference type="NCBI Taxonomy" id="929713"/>
    <lineage>
        <taxon>Bacteria</taxon>
        <taxon>Pseudomonadati</taxon>
        <taxon>Bacteroidota</taxon>
        <taxon>Chitinophagia</taxon>
        <taxon>Chitinophagales</taxon>
        <taxon>Chitinophagaceae</taxon>
        <taxon>Niabella</taxon>
    </lineage>
</organism>
<gene>
    <name evidence="1" type="ORF">NIASO_00935</name>
</gene>
<name>W0F220_9BACT</name>
<dbReference type="KEGG" id="nso:NIASO_00935"/>
<reference evidence="1 2" key="1">
    <citation type="submission" date="2013-12" db="EMBL/GenBank/DDBJ databases">
        <authorList>
            <consortium name="DOE Joint Genome Institute"/>
            <person name="Eisen J."/>
            <person name="Huntemann M."/>
            <person name="Han J."/>
            <person name="Chen A."/>
            <person name="Kyrpides N."/>
            <person name="Mavromatis K."/>
            <person name="Markowitz V."/>
            <person name="Palaniappan K."/>
            <person name="Ivanova N."/>
            <person name="Schaumberg A."/>
            <person name="Pati A."/>
            <person name="Liolios K."/>
            <person name="Nordberg H.P."/>
            <person name="Cantor M.N."/>
            <person name="Hua S.X."/>
            <person name="Woyke T."/>
        </authorList>
    </citation>
    <scope>NUCLEOTIDE SEQUENCE [LARGE SCALE GENOMIC DNA]</scope>
    <source>
        <strain evidence="2">DSM 19437</strain>
    </source>
</reference>
<sequence>MQELIDKLKAEVNLNDEQAQKALETVKNYIVEKFPMLEGAVANLFGGN</sequence>
<evidence type="ECO:0000313" key="1">
    <source>
        <dbReference type="EMBL" id="AHF17052.1"/>
    </source>
</evidence>
<dbReference type="EMBL" id="CP007035">
    <property type="protein sequence ID" value="AHF17052.1"/>
    <property type="molecule type" value="Genomic_DNA"/>
</dbReference>
<evidence type="ECO:0000313" key="2">
    <source>
        <dbReference type="Proteomes" id="UP000003586"/>
    </source>
</evidence>
<keyword evidence="2" id="KW-1185">Reference proteome</keyword>
<dbReference type="STRING" id="929713.NIASO_00935"/>
<accession>W0F220</accession>